<dbReference type="GO" id="GO:0140849">
    <property type="term" value="F:ATP-dependent H2AZ histone chaperone activity"/>
    <property type="evidence" value="ECO:0007669"/>
    <property type="project" value="InterPro"/>
</dbReference>
<dbReference type="InterPro" id="IPR057558">
    <property type="entry name" value="Swc3_dom"/>
</dbReference>
<reference evidence="3 4" key="2">
    <citation type="journal article" date="2012" name="PLoS Pathog.">
        <title>Diverse lifestyles and strategies of plant pathogenesis encoded in the genomes of eighteen Dothideomycetes fungi.</title>
        <authorList>
            <person name="Ohm R.A."/>
            <person name="Feau N."/>
            <person name="Henrissat B."/>
            <person name="Schoch C.L."/>
            <person name="Horwitz B.A."/>
            <person name="Barry K.W."/>
            <person name="Condon B.J."/>
            <person name="Copeland A.C."/>
            <person name="Dhillon B."/>
            <person name="Glaser F."/>
            <person name="Hesse C.N."/>
            <person name="Kosti I."/>
            <person name="LaButti K."/>
            <person name="Lindquist E.A."/>
            <person name="Lucas S."/>
            <person name="Salamov A.A."/>
            <person name="Bradshaw R.E."/>
            <person name="Ciuffetti L."/>
            <person name="Hamelin R.C."/>
            <person name="Kema G.H.J."/>
            <person name="Lawrence C."/>
            <person name="Scott J.A."/>
            <person name="Spatafora J.W."/>
            <person name="Turgeon B.G."/>
            <person name="de Wit P.J.G.M."/>
            <person name="Zhong S."/>
            <person name="Goodwin S.B."/>
            <person name="Grigoriev I.V."/>
        </authorList>
    </citation>
    <scope>NUCLEOTIDE SEQUENCE [LARGE SCALE GENOMIC DNA]</scope>
    <source>
        <strain evidence="4">NZE10 / CBS 128990</strain>
    </source>
</reference>
<dbReference type="InterPro" id="IPR037651">
    <property type="entry name" value="Swc3"/>
</dbReference>
<feature type="region of interest" description="Disordered" evidence="1">
    <location>
        <begin position="292"/>
        <end position="363"/>
    </location>
</feature>
<dbReference type="Pfam" id="PF24707">
    <property type="entry name" value="Swc3"/>
    <property type="match status" value="1"/>
</dbReference>
<evidence type="ECO:0000256" key="1">
    <source>
        <dbReference type="SAM" id="MobiDB-lite"/>
    </source>
</evidence>
<keyword evidence="4" id="KW-1185">Reference proteome</keyword>
<proteinExistence type="predicted"/>
<dbReference type="STRING" id="675120.N1PYQ9"/>
<feature type="region of interest" description="Disordered" evidence="1">
    <location>
        <begin position="1"/>
        <end position="82"/>
    </location>
</feature>
<dbReference type="EMBL" id="KB446535">
    <property type="protein sequence ID" value="EME48636.1"/>
    <property type="molecule type" value="Genomic_DNA"/>
</dbReference>
<dbReference type="GO" id="GO:0000812">
    <property type="term" value="C:Swr1 complex"/>
    <property type="evidence" value="ECO:0007669"/>
    <property type="project" value="InterPro"/>
</dbReference>
<dbReference type="PANTHER" id="PTHR28108">
    <property type="entry name" value="SWR1-COMPLEX PROTEIN 3"/>
    <property type="match status" value="1"/>
</dbReference>
<dbReference type="OrthoDB" id="5338195at2759"/>
<dbReference type="PANTHER" id="PTHR28108:SF1">
    <property type="entry name" value="SWR1-COMPLEX PROTEIN 3"/>
    <property type="match status" value="1"/>
</dbReference>
<feature type="region of interest" description="Disordered" evidence="1">
    <location>
        <begin position="119"/>
        <end position="140"/>
    </location>
</feature>
<feature type="compositionally biased region" description="Polar residues" evidence="1">
    <location>
        <begin position="31"/>
        <end position="44"/>
    </location>
</feature>
<gene>
    <name evidence="3" type="ORF">DOTSEDRAFT_67619</name>
</gene>
<evidence type="ECO:0000313" key="4">
    <source>
        <dbReference type="Proteomes" id="UP000016933"/>
    </source>
</evidence>
<organism evidence="3 4">
    <name type="scientific">Dothistroma septosporum (strain NZE10 / CBS 128990)</name>
    <name type="common">Red band needle blight fungus</name>
    <name type="synonym">Mycosphaerella pini</name>
    <dbReference type="NCBI Taxonomy" id="675120"/>
    <lineage>
        <taxon>Eukaryota</taxon>
        <taxon>Fungi</taxon>
        <taxon>Dikarya</taxon>
        <taxon>Ascomycota</taxon>
        <taxon>Pezizomycotina</taxon>
        <taxon>Dothideomycetes</taxon>
        <taxon>Dothideomycetidae</taxon>
        <taxon>Mycosphaerellales</taxon>
        <taxon>Mycosphaerellaceae</taxon>
        <taxon>Dothistroma</taxon>
    </lineage>
</organism>
<dbReference type="HOGENOM" id="CLU_013601_2_0_1"/>
<protein>
    <recommendedName>
        <fullName evidence="2">SWR1-complex protein 3 domain-containing protein</fullName>
    </recommendedName>
</protein>
<dbReference type="OMA" id="LQYGPPN"/>
<feature type="region of interest" description="Disordered" evidence="1">
    <location>
        <begin position="160"/>
        <end position="249"/>
    </location>
</feature>
<name>N1PYQ9_DOTSN</name>
<reference evidence="4" key="1">
    <citation type="journal article" date="2012" name="PLoS Genet.">
        <title>The genomes of the fungal plant pathogens Cladosporium fulvum and Dothistroma septosporum reveal adaptation to different hosts and lifestyles but also signatures of common ancestry.</title>
        <authorList>
            <person name="de Wit P.J.G.M."/>
            <person name="van der Burgt A."/>
            <person name="Oekmen B."/>
            <person name="Stergiopoulos I."/>
            <person name="Abd-Elsalam K.A."/>
            <person name="Aerts A.L."/>
            <person name="Bahkali A.H."/>
            <person name="Beenen H.G."/>
            <person name="Chettri P."/>
            <person name="Cox M.P."/>
            <person name="Datema E."/>
            <person name="de Vries R.P."/>
            <person name="Dhillon B."/>
            <person name="Ganley A.R."/>
            <person name="Griffiths S.A."/>
            <person name="Guo Y."/>
            <person name="Hamelin R.C."/>
            <person name="Henrissat B."/>
            <person name="Kabir M.S."/>
            <person name="Jashni M.K."/>
            <person name="Kema G."/>
            <person name="Klaubauf S."/>
            <person name="Lapidus A."/>
            <person name="Levasseur A."/>
            <person name="Lindquist E."/>
            <person name="Mehrabi R."/>
            <person name="Ohm R.A."/>
            <person name="Owen T.J."/>
            <person name="Salamov A."/>
            <person name="Schwelm A."/>
            <person name="Schijlen E."/>
            <person name="Sun H."/>
            <person name="van den Burg H.A."/>
            <person name="van Ham R.C.H.J."/>
            <person name="Zhang S."/>
            <person name="Goodwin S.B."/>
            <person name="Grigoriev I.V."/>
            <person name="Collemare J."/>
            <person name="Bradshaw R.E."/>
        </authorList>
    </citation>
    <scope>NUCLEOTIDE SEQUENCE [LARGE SCALE GENOMIC DNA]</scope>
    <source>
        <strain evidence="4">NZE10 / CBS 128990</strain>
    </source>
</reference>
<sequence>MVPIPEPRTGEKRGPGRPPKTATPAAKKQRLSATATPSYTTPMTRSPAVDSPAPEKRQPRLPAKVLDNRPLPSVSEAQASLSNDEYQSMAASAVLSASLDRSRAKWTGKGIFKKYWVKPESGKNAKPPPPDNPEMKSMKHKGECRIRLEPHIFTADVYVADQGKQPVPPKQQYAQPYRPVQQLPQDRALPPLQPGTPRPMQNGSSTPYGQSTLIPQSRAPQGRSIPSPAPPQQNSKQPQADPVISMLASRASSDAELKALMKQVATGNATQEQLRIFQRHIDELTAIISKQNQAEEDHKTKAAQSSDSIQYDEAGNSKPIMPVQDQPIQPQQPVQRQPIPSPYPQPEPSLTYQQQPSAWAPPAPTSNAVLLSFATSGGSEDRFLFPQYGVLESLSPQHLLISFMVTKKGREAADTTGLDLDKEYWQPVTMMIEVMYGKEEILNCVRKWVKPESEVRQHMQDVMKRCERTPLSYLALRLPFKGAASLPESEEASKETTPAVEEKSKPKAAAATKKRPSLLGKSVMEPTKSTTEAAGSPAVAGAAQTTDVASGAKATSDAAPTETPEGGRPRRTARKSVRISEG</sequence>
<feature type="compositionally biased region" description="Low complexity" evidence="1">
    <location>
        <begin position="533"/>
        <end position="543"/>
    </location>
</feature>
<dbReference type="Proteomes" id="UP000016933">
    <property type="component" value="Unassembled WGS sequence"/>
</dbReference>
<dbReference type="AlphaFoldDB" id="N1PYQ9"/>
<evidence type="ECO:0000313" key="3">
    <source>
        <dbReference type="EMBL" id="EME48636.1"/>
    </source>
</evidence>
<feature type="domain" description="SWR1-complex protein 3" evidence="2">
    <location>
        <begin position="62"/>
        <end position="160"/>
    </location>
</feature>
<feature type="compositionally biased region" description="Basic residues" evidence="1">
    <location>
        <begin position="569"/>
        <end position="582"/>
    </location>
</feature>
<evidence type="ECO:0000259" key="2">
    <source>
        <dbReference type="Pfam" id="PF24707"/>
    </source>
</evidence>
<feature type="compositionally biased region" description="Polar residues" evidence="1">
    <location>
        <begin position="199"/>
        <end position="219"/>
    </location>
</feature>
<feature type="region of interest" description="Disordered" evidence="1">
    <location>
        <begin position="485"/>
        <end position="582"/>
    </location>
</feature>
<dbReference type="eggNOG" id="ENOG502S00J">
    <property type="taxonomic scope" value="Eukaryota"/>
</dbReference>
<feature type="compositionally biased region" description="Low complexity" evidence="1">
    <location>
        <begin position="319"/>
        <end position="338"/>
    </location>
</feature>
<accession>N1PYQ9</accession>